<feature type="compositionally biased region" description="Basic and acidic residues" evidence="10">
    <location>
        <begin position="243"/>
        <end position="253"/>
    </location>
</feature>
<dbReference type="Pfam" id="PF01138">
    <property type="entry name" value="RNase_PH"/>
    <property type="match status" value="1"/>
</dbReference>
<dbReference type="GO" id="GO:0071038">
    <property type="term" value="P:TRAMP-dependent tRNA surveillance pathway"/>
    <property type="evidence" value="ECO:0007669"/>
    <property type="project" value="TreeGrafter"/>
</dbReference>
<dbReference type="OrthoDB" id="45882at2759"/>
<keyword evidence="6" id="KW-0271">Exosome</keyword>
<dbReference type="InParanoid" id="A0A1E7F2B1"/>
<evidence type="ECO:0000256" key="3">
    <source>
        <dbReference type="ARBA" id="ARBA00006678"/>
    </source>
</evidence>
<dbReference type="GO" id="GO:0071035">
    <property type="term" value="P:nuclear polyadenylation-dependent rRNA catabolic process"/>
    <property type="evidence" value="ECO:0007669"/>
    <property type="project" value="TreeGrafter"/>
</dbReference>
<dbReference type="GO" id="GO:0034475">
    <property type="term" value="P:U4 snRNA 3'-end processing"/>
    <property type="evidence" value="ECO:0007669"/>
    <property type="project" value="TreeGrafter"/>
</dbReference>
<reference evidence="12 13" key="1">
    <citation type="submission" date="2016-09" db="EMBL/GenBank/DDBJ databases">
        <title>Extensive genetic diversity and differential bi-allelic expression allows diatom success in the polar Southern Ocean.</title>
        <authorList>
            <consortium name="DOE Joint Genome Institute"/>
            <person name="Mock T."/>
            <person name="Otillar R.P."/>
            <person name="Strauss J."/>
            <person name="Dupont C."/>
            <person name="Frickenhaus S."/>
            <person name="Maumus F."/>
            <person name="Mcmullan M."/>
            <person name="Sanges R."/>
            <person name="Schmutz J."/>
            <person name="Toseland A."/>
            <person name="Valas R."/>
            <person name="Veluchamy A."/>
            <person name="Ward B.J."/>
            <person name="Allen A."/>
            <person name="Barry K."/>
            <person name="Falciatore A."/>
            <person name="Ferrante M."/>
            <person name="Fortunato A.E."/>
            <person name="Gloeckner G."/>
            <person name="Gruber A."/>
            <person name="Hipkin R."/>
            <person name="Janech M."/>
            <person name="Kroth P."/>
            <person name="Leese F."/>
            <person name="Lindquist E."/>
            <person name="Lyon B.R."/>
            <person name="Martin J."/>
            <person name="Mayer C."/>
            <person name="Parker M."/>
            <person name="Quesneville H."/>
            <person name="Raymond J."/>
            <person name="Uhlig C."/>
            <person name="Valentin K.U."/>
            <person name="Worden A.Z."/>
            <person name="Armbrust E.V."/>
            <person name="Bowler C."/>
            <person name="Green B."/>
            <person name="Moulton V."/>
            <person name="Van Oosterhout C."/>
            <person name="Grigoriev I."/>
        </authorList>
    </citation>
    <scope>NUCLEOTIDE SEQUENCE [LARGE SCALE GENOMIC DNA]</scope>
    <source>
        <strain evidence="12 13">CCMP1102</strain>
    </source>
</reference>
<keyword evidence="4" id="KW-0963">Cytoplasm</keyword>
<comment type="similarity">
    <text evidence="3">Belongs to the RNase PH family.</text>
</comment>
<dbReference type="GO" id="GO:0035925">
    <property type="term" value="F:mRNA 3'-UTR AU-rich region binding"/>
    <property type="evidence" value="ECO:0007669"/>
    <property type="project" value="TreeGrafter"/>
</dbReference>
<evidence type="ECO:0000256" key="8">
    <source>
        <dbReference type="ARBA" id="ARBA00023242"/>
    </source>
</evidence>
<dbReference type="Gene3D" id="3.30.230.70">
    <property type="entry name" value="GHMP Kinase, N-terminal domain"/>
    <property type="match status" value="1"/>
</dbReference>
<dbReference type="InterPro" id="IPR001247">
    <property type="entry name" value="ExoRNase_PH_dom1"/>
</dbReference>
<dbReference type="KEGG" id="fcy:FRACYDRAFT_244526"/>
<evidence type="ECO:0000313" key="13">
    <source>
        <dbReference type="Proteomes" id="UP000095751"/>
    </source>
</evidence>
<dbReference type="GO" id="GO:0034476">
    <property type="term" value="P:U5 snRNA 3'-end processing"/>
    <property type="evidence" value="ECO:0007669"/>
    <property type="project" value="TreeGrafter"/>
</dbReference>
<evidence type="ECO:0000256" key="6">
    <source>
        <dbReference type="ARBA" id="ARBA00022835"/>
    </source>
</evidence>
<dbReference type="EMBL" id="KV784365">
    <property type="protein sequence ID" value="OEU12264.1"/>
    <property type="molecule type" value="Genomic_DNA"/>
</dbReference>
<dbReference type="GO" id="GO:0016075">
    <property type="term" value="P:rRNA catabolic process"/>
    <property type="evidence" value="ECO:0007669"/>
    <property type="project" value="TreeGrafter"/>
</dbReference>
<name>A0A1E7F2B1_9STRA</name>
<evidence type="ECO:0000256" key="2">
    <source>
        <dbReference type="ARBA" id="ARBA00004604"/>
    </source>
</evidence>
<dbReference type="InterPro" id="IPR036345">
    <property type="entry name" value="ExoRNase_PH_dom2_sf"/>
</dbReference>
<evidence type="ECO:0000259" key="11">
    <source>
        <dbReference type="Pfam" id="PF01138"/>
    </source>
</evidence>
<dbReference type="InterPro" id="IPR027408">
    <property type="entry name" value="PNPase/RNase_PH_dom_sf"/>
</dbReference>
<evidence type="ECO:0000256" key="4">
    <source>
        <dbReference type="ARBA" id="ARBA00022490"/>
    </source>
</evidence>
<feature type="domain" description="Exoribonuclease phosphorolytic" evidence="11">
    <location>
        <begin position="57"/>
        <end position="211"/>
    </location>
</feature>
<keyword evidence="8" id="KW-0539">Nucleus</keyword>
<dbReference type="SUPFAM" id="SSF55666">
    <property type="entry name" value="Ribonuclease PH domain 2-like"/>
    <property type="match status" value="1"/>
</dbReference>
<evidence type="ECO:0000256" key="1">
    <source>
        <dbReference type="ARBA" id="ARBA00004496"/>
    </source>
</evidence>
<comment type="subcellular location">
    <subcellularLocation>
        <location evidence="1">Cytoplasm</location>
    </subcellularLocation>
    <subcellularLocation>
        <location evidence="2">Nucleus</location>
        <location evidence="2">Nucleolus</location>
    </subcellularLocation>
</comment>
<dbReference type="PANTHER" id="PTHR11097:SF9">
    <property type="entry name" value="EXOSOME COMPLEX COMPONENT RRP43"/>
    <property type="match status" value="1"/>
</dbReference>
<dbReference type="GO" id="GO:0005730">
    <property type="term" value="C:nucleolus"/>
    <property type="evidence" value="ECO:0007669"/>
    <property type="project" value="UniProtKB-SubCell"/>
</dbReference>
<dbReference type="GO" id="GO:0034473">
    <property type="term" value="P:U1 snRNA 3'-end processing"/>
    <property type="evidence" value="ECO:0007669"/>
    <property type="project" value="TreeGrafter"/>
</dbReference>
<evidence type="ECO:0000313" key="12">
    <source>
        <dbReference type="EMBL" id="OEU12264.1"/>
    </source>
</evidence>
<dbReference type="PANTHER" id="PTHR11097">
    <property type="entry name" value="EXOSOME COMPLEX EXONUCLEASE RIBOSOMAL RNA PROCESSING PROTEIN"/>
    <property type="match status" value="1"/>
</dbReference>
<keyword evidence="13" id="KW-1185">Reference proteome</keyword>
<dbReference type="InterPro" id="IPR020568">
    <property type="entry name" value="Ribosomal_Su5_D2-typ_SF"/>
</dbReference>
<dbReference type="Proteomes" id="UP000095751">
    <property type="component" value="Unassembled WGS sequence"/>
</dbReference>
<feature type="region of interest" description="Disordered" evidence="10">
    <location>
        <begin position="236"/>
        <end position="256"/>
    </location>
</feature>
<evidence type="ECO:0000256" key="10">
    <source>
        <dbReference type="SAM" id="MobiDB-lite"/>
    </source>
</evidence>
<protein>
    <recommendedName>
        <fullName evidence="9">Ribosomal RNA-processing protein 43</fullName>
    </recommendedName>
</protein>
<dbReference type="InterPro" id="IPR050590">
    <property type="entry name" value="Exosome_comp_Rrp42_subfam"/>
</dbReference>
<evidence type="ECO:0000256" key="9">
    <source>
        <dbReference type="ARBA" id="ARBA00030617"/>
    </source>
</evidence>
<organism evidence="12 13">
    <name type="scientific">Fragilariopsis cylindrus CCMP1102</name>
    <dbReference type="NCBI Taxonomy" id="635003"/>
    <lineage>
        <taxon>Eukaryota</taxon>
        <taxon>Sar</taxon>
        <taxon>Stramenopiles</taxon>
        <taxon>Ochrophyta</taxon>
        <taxon>Bacillariophyta</taxon>
        <taxon>Bacillariophyceae</taxon>
        <taxon>Bacillariophycidae</taxon>
        <taxon>Bacillariales</taxon>
        <taxon>Bacillariaceae</taxon>
        <taxon>Fragilariopsis</taxon>
    </lineage>
</organism>
<keyword evidence="7" id="KW-0694">RNA-binding</keyword>
<sequence length="340" mass="37074">MTSSSPPIQPLPKSSSFQEYLDIPSRAGPLVQCLDPRAHVNEFWEQNTRPDGRLFAQGRPTKVVYGMLKHSAGSALVQQQRQIVESQNDGGGSSDGSGGTKILAATTFNIGQPSPEQPDEGEVVVQVSGTGGRNVGADSRSQQQQHHWDVLQSWLQRTLEQDENMAQSLNLLTGKACLRLVISVIVLEDNGNVKDTALLACMAAWKDTRLPIIGKDLIDNGKLWWKQSGGPITSIDNSYNISRDGESEEKGKENTSAGRDYRISLTMGIWKDPSNQTHLLADPSNLEERFLEGSITIVVSIVTGKLQVDYTGKVPLAANQLALASKLAIGRKSEVEFLLR</sequence>
<dbReference type="SUPFAM" id="SSF54211">
    <property type="entry name" value="Ribosomal protein S5 domain 2-like"/>
    <property type="match status" value="1"/>
</dbReference>
<dbReference type="GO" id="GO:0000177">
    <property type="term" value="C:cytoplasmic exosome (RNase complex)"/>
    <property type="evidence" value="ECO:0007669"/>
    <property type="project" value="TreeGrafter"/>
</dbReference>
<keyword evidence="5" id="KW-0698">rRNA processing</keyword>
<evidence type="ECO:0000256" key="7">
    <source>
        <dbReference type="ARBA" id="ARBA00022884"/>
    </source>
</evidence>
<gene>
    <name evidence="12" type="ORF">FRACYDRAFT_244526</name>
</gene>
<evidence type="ECO:0000256" key="5">
    <source>
        <dbReference type="ARBA" id="ARBA00022552"/>
    </source>
</evidence>
<dbReference type="GO" id="GO:0000176">
    <property type="term" value="C:nuclear exosome (RNase complex)"/>
    <property type="evidence" value="ECO:0007669"/>
    <property type="project" value="TreeGrafter"/>
</dbReference>
<dbReference type="AlphaFoldDB" id="A0A1E7F2B1"/>
<proteinExistence type="inferred from homology"/>
<dbReference type="GO" id="GO:0071028">
    <property type="term" value="P:nuclear mRNA surveillance"/>
    <property type="evidence" value="ECO:0007669"/>
    <property type="project" value="TreeGrafter"/>
</dbReference>
<dbReference type="GO" id="GO:0000467">
    <property type="term" value="P:exonucleolytic trimming to generate mature 3'-end of 5.8S rRNA from tricistronic rRNA transcript (SSU-rRNA, 5.8S rRNA, LSU-rRNA)"/>
    <property type="evidence" value="ECO:0007669"/>
    <property type="project" value="TreeGrafter"/>
</dbReference>
<accession>A0A1E7F2B1</accession>